<evidence type="ECO:0000313" key="3">
    <source>
        <dbReference type="Proteomes" id="UP000035017"/>
    </source>
</evidence>
<feature type="compositionally biased region" description="Low complexity" evidence="1">
    <location>
        <begin position="464"/>
        <end position="475"/>
    </location>
</feature>
<feature type="region of interest" description="Disordered" evidence="1">
    <location>
        <begin position="438"/>
        <end position="475"/>
    </location>
</feature>
<dbReference type="OrthoDB" id="6626154at2"/>
<gene>
    <name evidence="2" type="ORF">RU07_10475</name>
</gene>
<dbReference type="Proteomes" id="UP000035017">
    <property type="component" value="Unassembled WGS sequence"/>
</dbReference>
<dbReference type="EMBL" id="JXQV01000009">
    <property type="protein sequence ID" value="KIQ02988.1"/>
    <property type="molecule type" value="Genomic_DNA"/>
</dbReference>
<organism evidence="2 3">
    <name type="scientific">Agrobacterium tumefaciens</name>
    <dbReference type="NCBI Taxonomy" id="358"/>
    <lineage>
        <taxon>Bacteria</taxon>
        <taxon>Pseudomonadati</taxon>
        <taxon>Pseudomonadota</taxon>
        <taxon>Alphaproteobacteria</taxon>
        <taxon>Hyphomicrobiales</taxon>
        <taxon>Rhizobiaceae</taxon>
        <taxon>Rhizobium/Agrobacterium group</taxon>
        <taxon>Agrobacterium</taxon>
        <taxon>Agrobacterium tumefaciens complex</taxon>
    </lineage>
</organism>
<reference evidence="2 3" key="1">
    <citation type="submission" date="2014-12" db="EMBL/GenBank/DDBJ databases">
        <title>16Stimator: statistical estimation of ribosomal gene copy numbers from draft genome assemblies.</title>
        <authorList>
            <person name="Perisin M.A."/>
            <person name="Vetter M."/>
            <person name="Gilbert J.A."/>
            <person name="Bergelson J."/>
        </authorList>
    </citation>
    <scope>NUCLEOTIDE SEQUENCE [LARGE SCALE GENOMIC DNA]</scope>
    <source>
        <strain evidence="2 3">MEJ076</strain>
    </source>
</reference>
<protein>
    <submittedName>
        <fullName evidence="2">Uncharacterized protein</fullName>
    </submittedName>
</protein>
<evidence type="ECO:0000313" key="2">
    <source>
        <dbReference type="EMBL" id="KIQ02988.1"/>
    </source>
</evidence>
<dbReference type="AlphaFoldDB" id="A0A0D0K3K6"/>
<evidence type="ECO:0000256" key="1">
    <source>
        <dbReference type="SAM" id="MobiDB-lite"/>
    </source>
</evidence>
<comment type="caution">
    <text evidence="2">The sequence shown here is derived from an EMBL/GenBank/DDBJ whole genome shotgun (WGS) entry which is preliminary data.</text>
</comment>
<accession>A0A0D0K3K6</accession>
<proteinExistence type="predicted"/>
<sequence length="475" mass="53713">MQKIYYVSAPVGAGKSYALLDHIKKSTHAAHIIATQTNAVSEEHASQLSNASVINSEEKGTSARSKLRDQIEDEHSVLICNQQVVLNQFGRSIDRHLYMDEIPDIHKRLQTRSKITGFAKVFLPKIFYITEETTKSFIQIFPTPELDLIASEGFGLFSGEDRELIEEVAKAACSPHHLVYLEAAPWRFVLAGEERKLTFHIMTLPSIFREFDTTTFLGANAPNSLATLVWSKLGLVEFEPHPMGDNLQYNDLSHKADLVNLHYFSELAASKTLFDNKEFGGRAKLFGAVRDAVSRMYNGQVPPHIVCFNNDFLKPENVWTLPNAEIISPDSRGINKFKDRTAAICLAALNDTPDTINFFQSVLGISGEQLATARTYERYSQFFGRTALRDCQSQKTVDLFCFDHELAMFMQKLIPGVKEPRRVDLVNPEPALKKIIRTKQKDMTPEERREYDREKQRLHRAKKAAAVAAEQVAHP</sequence>
<name>A0A0D0K3K6_AGRTU</name>
<feature type="compositionally biased region" description="Basic and acidic residues" evidence="1">
    <location>
        <begin position="439"/>
        <end position="455"/>
    </location>
</feature>